<dbReference type="EMBL" id="CP147920">
    <property type="protein sequence ID" value="XAU14779.1"/>
    <property type="molecule type" value="Genomic_DNA"/>
</dbReference>
<proteinExistence type="predicted"/>
<keyword evidence="2" id="KW-0378">Hydrolase</keyword>
<dbReference type="RefSeq" id="WP_345972425.1">
    <property type="nucleotide sequence ID" value="NZ_CP147920.1"/>
</dbReference>
<dbReference type="InterPro" id="IPR022742">
    <property type="entry name" value="Hydrolase_4"/>
</dbReference>
<accession>A0ABZ3H8X6</accession>
<reference evidence="2 3" key="1">
    <citation type="submission" date="2024-03" db="EMBL/GenBank/DDBJ databases">
        <title>Sulfurimonas sp. HSL3-1.</title>
        <authorList>
            <person name="Wang S."/>
        </authorList>
    </citation>
    <scope>NUCLEOTIDE SEQUENCE [LARGE SCALE GENOMIC DNA]</scope>
    <source>
        <strain evidence="2 3">HSL3-1</strain>
    </source>
</reference>
<feature type="domain" description="Serine aminopeptidase S33" evidence="1">
    <location>
        <begin position="67"/>
        <end position="172"/>
    </location>
</feature>
<dbReference type="Gene3D" id="3.40.50.1820">
    <property type="entry name" value="alpha/beta hydrolase"/>
    <property type="match status" value="1"/>
</dbReference>
<sequence>MKWTGYAVAFAVLLALWGCEAMVFQPDSRLYATPSDLNISYREAHFDSKDGTRLSGWWLEPRSARLGTVIIVHGNAQNISAHFTGFDWLVRAGYEVFIFDYRGYGASEGTPGLEGAVEDTQAALAYVLARRSGKVTVIGQSLGGALLFNALARQGTERIALAVLDSTFASLPQAGREALDRSVVGWPVQWSASLALTDRYDPIGIAPSLAVPKLYLAGSKDSIISPNHSWQLFDASARPRAFWLITSAGHINAFAHPRVRQRFLSFLRRPLFDKDASAMLIFDTIKQKSE</sequence>
<dbReference type="GO" id="GO:0016787">
    <property type="term" value="F:hydrolase activity"/>
    <property type="evidence" value="ECO:0007669"/>
    <property type="project" value="UniProtKB-KW"/>
</dbReference>
<evidence type="ECO:0000313" key="2">
    <source>
        <dbReference type="EMBL" id="XAU14779.1"/>
    </source>
</evidence>
<name>A0ABZ3H8X6_9BACT</name>
<keyword evidence="3" id="KW-1185">Reference proteome</keyword>
<dbReference type="Proteomes" id="UP001447842">
    <property type="component" value="Chromosome"/>
</dbReference>
<protein>
    <submittedName>
        <fullName evidence="2">Alpha/beta hydrolase</fullName>
    </submittedName>
</protein>
<organism evidence="2 3">
    <name type="scientific">Sulfurimonas diazotrophicus</name>
    <dbReference type="NCBI Taxonomy" id="3131939"/>
    <lineage>
        <taxon>Bacteria</taxon>
        <taxon>Pseudomonadati</taxon>
        <taxon>Campylobacterota</taxon>
        <taxon>Epsilonproteobacteria</taxon>
        <taxon>Campylobacterales</taxon>
        <taxon>Sulfurimonadaceae</taxon>
        <taxon>Sulfurimonas</taxon>
    </lineage>
</organism>
<dbReference type="PANTHER" id="PTHR12277:SF81">
    <property type="entry name" value="PROTEIN ABHD13"/>
    <property type="match status" value="1"/>
</dbReference>
<gene>
    <name evidence="2" type="ORF">WCY31_11110</name>
</gene>
<evidence type="ECO:0000259" key="1">
    <source>
        <dbReference type="Pfam" id="PF12146"/>
    </source>
</evidence>
<dbReference type="PANTHER" id="PTHR12277">
    <property type="entry name" value="ALPHA/BETA HYDROLASE DOMAIN-CONTAINING PROTEIN"/>
    <property type="match status" value="1"/>
</dbReference>
<dbReference type="InterPro" id="IPR029058">
    <property type="entry name" value="AB_hydrolase_fold"/>
</dbReference>
<dbReference type="Pfam" id="PF12146">
    <property type="entry name" value="Hydrolase_4"/>
    <property type="match status" value="1"/>
</dbReference>
<dbReference type="SUPFAM" id="SSF53474">
    <property type="entry name" value="alpha/beta-Hydrolases"/>
    <property type="match status" value="1"/>
</dbReference>
<evidence type="ECO:0000313" key="3">
    <source>
        <dbReference type="Proteomes" id="UP001447842"/>
    </source>
</evidence>